<evidence type="ECO:0000313" key="2">
    <source>
        <dbReference type="Proteomes" id="UP000266673"/>
    </source>
</evidence>
<reference evidence="1 2" key="1">
    <citation type="submission" date="2018-06" db="EMBL/GenBank/DDBJ databases">
        <title>Comparative genomics reveals the genomic features of Rhizophagus irregularis, R. cerebriforme, R. diaphanum and Gigaspora rosea, and their symbiotic lifestyle signature.</title>
        <authorList>
            <person name="Morin E."/>
            <person name="San Clemente H."/>
            <person name="Chen E.C.H."/>
            <person name="De La Providencia I."/>
            <person name="Hainaut M."/>
            <person name="Kuo A."/>
            <person name="Kohler A."/>
            <person name="Murat C."/>
            <person name="Tang N."/>
            <person name="Roy S."/>
            <person name="Loubradou J."/>
            <person name="Henrissat B."/>
            <person name="Grigoriev I.V."/>
            <person name="Corradi N."/>
            <person name="Roux C."/>
            <person name="Martin F.M."/>
        </authorList>
    </citation>
    <scope>NUCLEOTIDE SEQUENCE [LARGE SCALE GENOMIC DNA]</scope>
    <source>
        <strain evidence="1 2">DAOM 194757</strain>
    </source>
</reference>
<sequence length="78" mass="8937">MVSRKSKNLSIAQSRITSYIVNLISLPSLNTSEFIEKLEQYIQLSDRIVYGITKDTTTSRYMIVALDKFNSIRNKSFG</sequence>
<protein>
    <submittedName>
        <fullName evidence="1">Uncharacterized protein</fullName>
    </submittedName>
</protein>
<dbReference type="Proteomes" id="UP000266673">
    <property type="component" value="Unassembled WGS sequence"/>
</dbReference>
<proteinExistence type="predicted"/>
<organism evidence="1 2">
    <name type="scientific">Gigaspora rosea</name>
    <dbReference type="NCBI Taxonomy" id="44941"/>
    <lineage>
        <taxon>Eukaryota</taxon>
        <taxon>Fungi</taxon>
        <taxon>Fungi incertae sedis</taxon>
        <taxon>Mucoromycota</taxon>
        <taxon>Glomeromycotina</taxon>
        <taxon>Glomeromycetes</taxon>
        <taxon>Diversisporales</taxon>
        <taxon>Gigasporaceae</taxon>
        <taxon>Gigaspora</taxon>
    </lineage>
</organism>
<accession>A0A397TWV1</accession>
<name>A0A397TWV1_9GLOM</name>
<keyword evidence="2" id="KW-1185">Reference proteome</keyword>
<gene>
    <name evidence="1" type="ORF">C2G38_2227598</name>
</gene>
<dbReference type="EMBL" id="QKWP01002668">
    <property type="protein sequence ID" value="RIB02520.1"/>
    <property type="molecule type" value="Genomic_DNA"/>
</dbReference>
<evidence type="ECO:0000313" key="1">
    <source>
        <dbReference type="EMBL" id="RIB02520.1"/>
    </source>
</evidence>
<comment type="caution">
    <text evidence="1">The sequence shown here is derived from an EMBL/GenBank/DDBJ whole genome shotgun (WGS) entry which is preliminary data.</text>
</comment>
<dbReference type="AlphaFoldDB" id="A0A397TWV1"/>